<evidence type="ECO:0000259" key="4">
    <source>
        <dbReference type="SMART" id="SM00563"/>
    </source>
</evidence>
<dbReference type="AlphaFoldDB" id="A0A6J4ME41"/>
<evidence type="ECO:0000313" key="5">
    <source>
        <dbReference type="EMBL" id="CAA9352732.1"/>
    </source>
</evidence>
<reference evidence="5" key="1">
    <citation type="submission" date="2020-02" db="EMBL/GenBank/DDBJ databases">
        <authorList>
            <person name="Meier V. D."/>
        </authorList>
    </citation>
    <scope>NUCLEOTIDE SEQUENCE</scope>
    <source>
        <strain evidence="5">AVDCRST_MAG72</strain>
    </source>
</reference>
<proteinExistence type="predicted"/>
<dbReference type="PANTHER" id="PTHR10434:SF11">
    <property type="entry name" value="1-ACYL-SN-GLYCEROL-3-PHOSPHATE ACYLTRANSFERASE"/>
    <property type="match status" value="1"/>
</dbReference>
<dbReference type="Pfam" id="PF01553">
    <property type="entry name" value="Acyltransferase"/>
    <property type="match status" value="1"/>
</dbReference>
<evidence type="ECO:0000256" key="1">
    <source>
        <dbReference type="ARBA" id="ARBA00022679"/>
    </source>
</evidence>
<keyword evidence="1 5" id="KW-0808">Transferase</keyword>
<evidence type="ECO:0000256" key="2">
    <source>
        <dbReference type="ARBA" id="ARBA00023315"/>
    </source>
</evidence>
<dbReference type="GO" id="GO:0003841">
    <property type="term" value="F:1-acylglycerol-3-phosphate O-acyltransferase activity"/>
    <property type="evidence" value="ECO:0007669"/>
    <property type="project" value="UniProtKB-EC"/>
</dbReference>
<dbReference type="InterPro" id="IPR002123">
    <property type="entry name" value="Plipid/glycerol_acylTrfase"/>
</dbReference>
<dbReference type="SUPFAM" id="SSF69593">
    <property type="entry name" value="Glycerol-3-phosphate (1)-acyltransferase"/>
    <property type="match status" value="1"/>
</dbReference>
<keyword evidence="2 5" id="KW-0012">Acyltransferase</keyword>
<accession>A0A6J4ME41</accession>
<dbReference type="EC" id="2.3.1.51" evidence="5"/>
<dbReference type="GO" id="GO:0006654">
    <property type="term" value="P:phosphatidic acid biosynthetic process"/>
    <property type="evidence" value="ECO:0007669"/>
    <property type="project" value="TreeGrafter"/>
</dbReference>
<feature type="region of interest" description="Disordered" evidence="3">
    <location>
        <begin position="227"/>
        <end position="252"/>
    </location>
</feature>
<organism evidence="5">
    <name type="scientific">uncultured Nocardioidaceae bacterium</name>
    <dbReference type="NCBI Taxonomy" id="253824"/>
    <lineage>
        <taxon>Bacteria</taxon>
        <taxon>Bacillati</taxon>
        <taxon>Actinomycetota</taxon>
        <taxon>Actinomycetes</taxon>
        <taxon>Propionibacteriales</taxon>
        <taxon>Nocardioidaceae</taxon>
        <taxon>environmental samples</taxon>
    </lineage>
</organism>
<gene>
    <name evidence="5" type="ORF">AVDCRST_MAG72-1545</name>
</gene>
<dbReference type="PANTHER" id="PTHR10434">
    <property type="entry name" value="1-ACYL-SN-GLYCEROL-3-PHOSPHATE ACYLTRANSFERASE"/>
    <property type="match status" value="1"/>
</dbReference>
<dbReference type="CDD" id="cd07989">
    <property type="entry name" value="LPLAT_AGPAT-like"/>
    <property type="match status" value="1"/>
</dbReference>
<name>A0A6J4ME41_9ACTN</name>
<sequence length="252" mass="27823">MSGALSRADHWELPRTHDAVHPYHRLLRILRPLGRMWLDHQYDVRCYGAEHIARTGPQLIASNHVGYLDGPLLVSFAPRAVHALTKKEMFVGRTGLALRFGGQIPLSRYEVHPSAMKDCLKVLRDGGVVAVYPEGSRGSGELQRIKGGVAYLAMVTGAPVVPLAMFGTRDPGGGMESVPRKGTRCDLVFGAPIRLERRPWPRTQTEVRTETELLRLRLREHLAEAKRLTGRTLPGPIPGSDEERLLEGPPGG</sequence>
<dbReference type="EMBL" id="CADCUJ010000068">
    <property type="protein sequence ID" value="CAA9352732.1"/>
    <property type="molecule type" value="Genomic_DNA"/>
</dbReference>
<dbReference type="GO" id="GO:0005886">
    <property type="term" value="C:plasma membrane"/>
    <property type="evidence" value="ECO:0007669"/>
    <property type="project" value="TreeGrafter"/>
</dbReference>
<protein>
    <submittedName>
        <fullName evidence="5">1-acyl-sn-glycerol-3-phosphate acyltransferase</fullName>
        <ecNumber evidence="5">2.3.1.51</ecNumber>
    </submittedName>
</protein>
<dbReference type="SMART" id="SM00563">
    <property type="entry name" value="PlsC"/>
    <property type="match status" value="1"/>
</dbReference>
<evidence type="ECO:0000256" key="3">
    <source>
        <dbReference type="SAM" id="MobiDB-lite"/>
    </source>
</evidence>
<feature type="domain" description="Phospholipid/glycerol acyltransferase" evidence="4">
    <location>
        <begin position="58"/>
        <end position="168"/>
    </location>
</feature>